<reference evidence="2 3" key="1">
    <citation type="submission" date="2016-11" db="EMBL/GenBank/DDBJ databases">
        <title>Interaction between Lactobacillus species and yeast in water kefir.</title>
        <authorList>
            <person name="Behr J."/>
            <person name="Xu D."/>
            <person name="Vogel R.F."/>
        </authorList>
    </citation>
    <scope>NUCLEOTIDE SEQUENCE [LARGE SCALE GENOMIC DNA]</scope>
    <source>
        <strain evidence="2 3">TMW 1.1827</strain>
    </source>
</reference>
<dbReference type="InterPro" id="IPR016181">
    <property type="entry name" value="Acyl_CoA_acyltransferase"/>
</dbReference>
<proteinExistence type="predicted"/>
<dbReference type="Gene3D" id="3.40.630.30">
    <property type="match status" value="1"/>
</dbReference>
<sequence>MIRFRKMLPAEFSQYRQAAIEQFALEKIRVGTWTQTTAKKLAEYEFNILLPQGCATPVNYLFKIVVENKIVGNFWLAKSANSSKTAFIYDFEILPEFQNQGLGTKALDLGCKFAQQQGFSKIELHVFGGNQRAIHVYQKAGFSMTDIVMQRKLEF</sequence>
<protein>
    <recommendedName>
        <fullName evidence="1">N-acetyltransferase domain-containing protein</fullName>
    </recommendedName>
</protein>
<dbReference type="GO" id="GO:0016747">
    <property type="term" value="F:acyltransferase activity, transferring groups other than amino-acyl groups"/>
    <property type="evidence" value="ECO:0007669"/>
    <property type="project" value="InterPro"/>
</dbReference>
<accession>A0A3Q8CVN7</accession>
<keyword evidence="3" id="KW-1185">Reference proteome</keyword>
<gene>
    <name evidence="2" type="ORF">BSQ50_05905</name>
</gene>
<dbReference type="AlphaFoldDB" id="A0A3Q8CVN7"/>
<organism evidence="2 3">
    <name type="scientific">Liquorilactobacillus nagelii</name>
    <dbReference type="NCBI Taxonomy" id="82688"/>
    <lineage>
        <taxon>Bacteria</taxon>
        <taxon>Bacillati</taxon>
        <taxon>Bacillota</taxon>
        <taxon>Bacilli</taxon>
        <taxon>Lactobacillales</taxon>
        <taxon>Lactobacillaceae</taxon>
        <taxon>Liquorilactobacillus</taxon>
    </lineage>
</organism>
<dbReference type="KEGG" id="lng:BSQ50_05905"/>
<evidence type="ECO:0000259" key="1">
    <source>
        <dbReference type="PROSITE" id="PS51186"/>
    </source>
</evidence>
<dbReference type="PROSITE" id="PS51186">
    <property type="entry name" value="GNAT"/>
    <property type="match status" value="1"/>
</dbReference>
<dbReference type="Pfam" id="PF00583">
    <property type="entry name" value="Acetyltransf_1"/>
    <property type="match status" value="1"/>
</dbReference>
<name>A0A3Q8CVN7_9LACO</name>
<dbReference type="CDD" id="cd04301">
    <property type="entry name" value="NAT_SF"/>
    <property type="match status" value="1"/>
</dbReference>
<dbReference type="InterPro" id="IPR000182">
    <property type="entry name" value="GNAT_dom"/>
</dbReference>
<dbReference type="EMBL" id="CP018180">
    <property type="protein sequence ID" value="AUJ33213.1"/>
    <property type="molecule type" value="Genomic_DNA"/>
</dbReference>
<dbReference type="InterPro" id="IPR050276">
    <property type="entry name" value="MshD_Acetyltransferase"/>
</dbReference>
<evidence type="ECO:0000313" key="3">
    <source>
        <dbReference type="Proteomes" id="UP000324497"/>
    </source>
</evidence>
<dbReference type="PANTHER" id="PTHR43617">
    <property type="entry name" value="L-AMINO ACID N-ACETYLTRANSFERASE"/>
    <property type="match status" value="1"/>
</dbReference>
<dbReference type="SUPFAM" id="SSF55729">
    <property type="entry name" value="Acyl-CoA N-acyltransferases (Nat)"/>
    <property type="match status" value="1"/>
</dbReference>
<evidence type="ECO:0000313" key="2">
    <source>
        <dbReference type="EMBL" id="AUJ33213.1"/>
    </source>
</evidence>
<feature type="domain" description="N-acetyltransferase" evidence="1">
    <location>
        <begin position="2"/>
        <end position="155"/>
    </location>
</feature>
<dbReference type="Proteomes" id="UP000324497">
    <property type="component" value="Chromosome"/>
</dbReference>